<dbReference type="EMBL" id="BAHC01000218">
    <property type="protein sequence ID" value="GAB93411.1"/>
    <property type="molecule type" value="Genomic_DNA"/>
</dbReference>
<dbReference type="InterPro" id="IPR029044">
    <property type="entry name" value="Nucleotide-diphossugar_trans"/>
</dbReference>
<dbReference type="SUPFAM" id="SSF53448">
    <property type="entry name" value="Nucleotide-diphospho-sugar transferases"/>
    <property type="match status" value="1"/>
</dbReference>
<dbReference type="RefSeq" id="WP_006338536.1">
    <property type="nucleotide sequence ID" value="NZ_BAHC01000218.1"/>
</dbReference>
<sequence>RDSFCDVGAPALIMRVSALKKAGHLREELIRTNDFELYLRLAMFGSVARTNRVLGVRRVHDAQLSTPFIEHRVLDFTEHERAFESFFDHEGAALPDAPELRELARRRMGDYAYWFAVSQRVTRRPEAGAAFAYAADRRRAPSWRPPVSFLFKTRWLRSLYRMGKRVVHDGQPLPPSFDVPQI</sequence>
<evidence type="ECO:0000313" key="1">
    <source>
        <dbReference type="EMBL" id="GAB93411.1"/>
    </source>
</evidence>
<dbReference type="Proteomes" id="UP000008363">
    <property type="component" value="Unassembled WGS sequence"/>
</dbReference>
<gene>
    <name evidence="1" type="ORF">GORHZ_218_00010</name>
</gene>
<comment type="caution">
    <text evidence="1">The sequence shown here is derived from an EMBL/GenBank/DDBJ whole genome shotgun (WGS) entry which is preliminary data.</text>
</comment>
<dbReference type="AlphaFoldDB" id="K6WI13"/>
<dbReference type="eggNOG" id="COG1216">
    <property type="taxonomic scope" value="Bacteria"/>
</dbReference>
<evidence type="ECO:0000313" key="2">
    <source>
        <dbReference type="Proteomes" id="UP000008363"/>
    </source>
</evidence>
<dbReference type="Gene3D" id="3.90.550.10">
    <property type="entry name" value="Spore Coat Polysaccharide Biosynthesis Protein SpsA, Chain A"/>
    <property type="match status" value="1"/>
</dbReference>
<protein>
    <submittedName>
        <fullName evidence="1">Uncharacterized protein</fullName>
    </submittedName>
</protein>
<keyword evidence="2" id="KW-1185">Reference proteome</keyword>
<accession>K6WI13</accession>
<organism evidence="1 2">
    <name type="scientific">Gordonia rhizosphera NBRC 16068</name>
    <dbReference type="NCBI Taxonomy" id="1108045"/>
    <lineage>
        <taxon>Bacteria</taxon>
        <taxon>Bacillati</taxon>
        <taxon>Actinomycetota</taxon>
        <taxon>Actinomycetes</taxon>
        <taxon>Mycobacteriales</taxon>
        <taxon>Gordoniaceae</taxon>
        <taxon>Gordonia</taxon>
    </lineage>
</organism>
<reference evidence="1 2" key="1">
    <citation type="submission" date="2012-08" db="EMBL/GenBank/DDBJ databases">
        <title>Whole genome shotgun sequence of Gordonia rhizosphera NBRC 16068.</title>
        <authorList>
            <person name="Takarada H."/>
            <person name="Isaki S."/>
            <person name="Hosoyama A."/>
            <person name="Tsuchikane K."/>
            <person name="Katsumata H."/>
            <person name="Baba S."/>
            <person name="Ohji S."/>
            <person name="Yamazaki S."/>
            <person name="Fujita N."/>
        </authorList>
    </citation>
    <scope>NUCLEOTIDE SEQUENCE [LARGE SCALE GENOMIC DNA]</scope>
    <source>
        <strain evidence="1 2">NBRC 16068</strain>
    </source>
</reference>
<name>K6WI13_9ACTN</name>
<proteinExistence type="predicted"/>
<feature type="non-terminal residue" evidence="1">
    <location>
        <position position="1"/>
    </location>
</feature>
<dbReference type="STRING" id="1108045.GORHZ_218_00010"/>